<accession>A0ABM9K0M1</accession>
<comment type="similarity">
    <text evidence="1">Belongs to the OsmC/Ohr family.</text>
</comment>
<name>A0ABM9K0M1_9RALS</name>
<dbReference type="PANTHER" id="PTHR33797:SF2">
    <property type="entry name" value="ORGANIC HYDROPEROXIDE RESISTANCE PROTEIN-LIKE"/>
    <property type="match status" value="1"/>
</dbReference>
<dbReference type="Proteomes" id="UP001189757">
    <property type="component" value="Unassembled WGS sequence"/>
</dbReference>
<dbReference type="InterPro" id="IPR003718">
    <property type="entry name" value="OsmC/Ohr_fam"/>
</dbReference>
<gene>
    <name evidence="2" type="ORF">LMG18101_00607</name>
</gene>
<comment type="caution">
    <text evidence="2">The sequence shown here is derived from an EMBL/GenBank/DDBJ whole genome shotgun (WGS) entry which is preliminary data.</text>
</comment>
<dbReference type="InterPro" id="IPR019953">
    <property type="entry name" value="OHR"/>
</dbReference>
<dbReference type="SUPFAM" id="SSF82784">
    <property type="entry name" value="OsmC-like"/>
    <property type="match status" value="1"/>
</dbReference>
<evidence type="ECO:0000256" key="1">
    <source>
        <dbReference type="ARBA" id="ARBA00007378"/>
    </source>
</evidence>
<reference evidence="2 3" key="1">
    <citation type="submission" date="2023-07" db="EMBL/GenBank/DDBJ databases">
        <authorList>
            <person name="Peeters C."/>
        </authorList>
    </citation>
    <scope>NUCLEOTIDE SEQUENCE [LARGE SCALE GENOMIC DNA]</scope>
    <source>
        <strain evidence="2 3">LMG 18101</strain>
    </source>
</reference>
<evidence type="ECO:0000313" key="3">
    <source>
        <dbReference type="Proteomes" id="UP001189757"/>
    </source>
</evidence>
<evidence type="ECO:0008006" key="4">
    <source>
        <dbReference type="Google" id="ProtNLM"/>
    </source>
</evidence>
<dbReference type="InterPro" id="IPR036102">
    <property type="entry name" value="OsmC/Ohrsf"/>
</dbReference>
<proteinExistence type="inferred from homology"/>
<sequence length="173" mass="17972">MQQCVPALLFGGLFLASALVLSFHPEEHVMALNILYTAHATATGGRNGHTQTDDGQVSHDLSVPKAMGGPGKPNTTTPEDLFAAGYAACFGSACDFVAKSMLKLNPSSVEIHCDVGIGTRSEGGFGLKVGLTARVGGLSQADAEKLVATAHEVCPYSNATRNNVEVTLKTEVV</sequence>
<dbReference type="EMBL" id="CATZLL010000002">
    <property type="protein sequence ID" value="CAJ0809549.1"/>
    <property type="molecule type" value="Genomic_DNA"/>
</dbReference>
<protein>
    <recommendedName>
        <fullName evidence="4">Organic hydroperoxide resistance protein</fullName>
    </recommendedName>
</protein>
<dbReference type="Gene3D" id="3.30.300.20">
    <property type="match status" value="1"/>
</dbReference>
<dbReference type="Gene3D" id="2.20.25.10">
    <property type="match status" value="1"/>
</dbReference>
<dbReference type="NCBIfam" id="TIGR03561">
    <property type="entry name" value="organ_hyd_perox"/>
    <property type="match status" value="1"/>
</dbReference>
<organism evidence="2 3">
    <name type="scientific">Ralstonia flaminis</name>
    <dbReference type="NCBI Taxonomy" id="3058597"/>
    <lineage>
        <taxon>Bacteria</taxon>
        <taxon>Pseudomonadati</taxon>
        <taxon>Pseudomonadota</taxon>
        <taxon>Betaproteobacteria</taxon>
        <taxon>Burkholderiales</taxon>
        <taxon>Burkholderiaceae</taxon>
        <taxon>Ralstonia</taxon>
    </lineage>
</organism>
<evidence type="ECO:0000313" key="2">
    <source>
        <dbReference type="EMBL" id="CAJ0809549.1"/>
    </source>
</evidence>
<dbReference type="Pfam" id="PF02566">
    <property type="entry name" value="OsmC"/>
    <property type="match status" value="1"/>
</dbReference>
<dbReference type="PANTHER" id="PTHR33797">
    <property type="entry name" value="ORGANIC HYDROPEROXIDE RESISTANCE PROTEIN-LIKE"/>
    <property type="match status" value="1"/>
</dbReference>
<dbReference type="InterPro" id="IPR015946">
    <property type="entry name" value="KH_dom-like_a/b"/>
</dbReference>
<keyword evidence="3" id="KW-1185">Reference proteome</keyword>